<reference evidence="1 2" key="1">
    <citation type="submission" date="2022-01" db="EMBL/GenBank/DDBJ databases">
        <title>Mariniradius saccharolyticus sp. nov., isolated from sediment of a river.</title>
        <authorList>
            <person name="Liu H."/>
        </authorList>
    </citation>
    <scope>NUCLEOTIDE SEQUENCE [LARGE SCALE GENOMIC DNA]</scope>
    <source>
        <strain evidence="1 2">RY-2</strain>
    </source>
</reference>
<dbReference type="Gene3D" id="2.40.160.20">
    <property type="match status" value="1"/>
</dbReference>
<evidence type="ECO:0008006" key="3">
    <source>
        <dbReference type="Google" id="ProtNLM"/>
    </source>
</evidence>
<keyword evidence="2" id="KW-1185">Reference proteome</keyword>
<organism evidence="1 2">
    <name type="scientific">Mariniradius sediminis</name>
    <dbReference type="NCBI Taxonomy" id="2909237"/>
    <lineage>
        <taxon>Bacteria</taxon>
        <taxon>Pseudomonadati</taxon>
        <taxon>Bacteroidota</taxon>
        <taxon>Cytophagia</taxon>
        <taxon>Cytophagales</taxon>
        <taxon>Cyclobacteriaceae</taxon>
        <taxon>Mariniradius</taxon>
    </lineage>
</organism>
<dbReference type="RefSeq" id="WP_234860276.1">
    <property type="nucleotide sequence ID" value="NZ_JAKEVZ010000002.1"/>
</dbReference>
<evidence type="ECO:0000313" key="2">
    <source>
        <dbReference type="Proteomes" id="UP001201449"/>
    </source>
</evidence>
<sequence length="229" mass="26585">MKTFVIAFLLFLSISLNSFGQYWNFGFHGNAAWSVGELKENAGSLVFPEFGFSIGYRFLSPLEVGINIGYGLHGTKLEKRNDLYPGYTDEMRIRRNNNLVSLMSYMRYYIEKGQKVHPFFEAQIGANHFYTRYIIREFQFGEPIEEGRDYSDWVMSYRFGGGIKMPFKNPESGHWELKLLYHDTGSVEFLRKQDTQYRPDLGDGQFIYTPVRSTINLLHAGIGVVFNAW</sequence>
<evidence type="ECO:0000313" key="1">
    <source>
        <dbReference type="EMBL" id="MCF1750150.1"/>
    </source>
</evidence>
<dbReference type="Proteomes" id="UP001201449">
    <property type="component" value="Unassembled WGS sequence"/>
</dbReference>
<dbReference type="SUPFAM" id="SSF56925">
    <property type="entry name" value="OMPA-like"/>
    <property type="match status" value="1"/>
</dbReference>
<comment type="caution">
    <text evidence="1">The sequence shown here is derived from an EMBL/GenBank/DDBJ whole genome shotgun (WGS) entry which is preliminary data.</text>
</comment>
<protein>
    <recommendedName>
        <fullName evidence="3">Outer membrane protein beta-barrel domain-containing protein</fullName>
    </recommendedName>
</protein>
<gene>
    <name evidence="1" type="ORF">L0U89_03635</name>
</gene>
<name>A0ABS9BRP1_9BACT</name>
<dbReference type="InterPro" id="IPR011250">
    <property type="entry name" value="OMP/PagP_B-barrel"/>
</dbReference>
<proteinExistence type="predicted"/>
<dbReference type="EMBL" id="JAKEVZ010000002">
    <property type="protein sequence ID" value="MCF1750150.1"/>
    <property type="molecule type" value="Genomic_DNA"/>
</dbReference>
<accession>A0ABS9BRP1</accession>